<feature type="transmembrane region" description="Helical" evidence="6">
    <location>
        <begin position="227"/>
        <end position="246"/>
    </location>
</feature>
<keyword evidence="4 6" id="KW-0472">Membrane</keyword>
<feature type="transmembrane region" description="Helical" evidence="6">
    <location>
        <begin position="459"/>
        <end position="480"/>
    </location>
</feature>
<evidence type="ECO:0000256" key="1">
    <source>
        <dbReference type="ARBA" id="ARBA00004141"/>
    </source>
</evidence>
<feature type="transmembrane region" description="Helical" evidence="6">
    <location>
        <begin position="367"/>
        <end position="385"/>
    </location>
</feature>
<feature type="transmembrane region" description="Helical" evidence="6">
    <location>
        <begin position="428"/>
        <end position="447"/>
    </location>
</feature>
<dbReference type="GO" id="GO:0016020">
    <property type="term" value="C:membrane"/>
    <property type="evidence" value="ECO:0007669"/>
    <property type="project" value="UniProtKB-SubCell"/>
</dbReference>
<feature type="transmembrane region" description="Helical" evidence="6">
    <location>
        <begin position="65"/>
        <end position="85"/>
    </location>
</feature>
<sequence length="517" mass="55765">MDVERAASRSSSGEKASLLVTGGSGSLVDVEELQQRAPMESSEPRADELNVEENVTDYRLYKWRFAGVVGIMGLNIVGGMNWPWFGPIANNTASQFGITLDQVNWLGNVISIMYLAAAPVIPILCRRYGLRVCYFIGVVFIILASWVRFAATAKSLNAHGAYALLVLGQLFGSVAQATFQVLAPRFSEKWFDMKGRTTATMLMSISNPIGGALGQLISPLVSTPKKSVLVLGVISTVATPLVFLIWDSPPTPPSYAGSVETPSFFTTVRAMVGKLPPPKENTGTSANAYMSLRERVDFIIVFMIFGVLVGGTNSFSLLSDQLLEPYGYSSDTAGFMGAALLLSGIVAAIITSPLFDRVFTHHLALAARIFTPLIAAAWISLIWAVRPNNAAALYAIFVIIGVFSVTILPVGLELGVELTRNASASSAALWWSGNLWGTVFVLVMQALRASDSASPPFNMHRSLIFQGVFIGVVVSSVLILRGRQARRETDVMMLERSKPSQNLDSQTKVPDDVGQAL</sequence>
<feature type="transmembrane region" description="Helical" evidence="6">
    <location>
        <begin position="202"/>
        <end position="221"/>
    </location>
</feature>
<dbReference type="InterPro" id="IPR036259">
    <property type="entry name" value="MFS_trans_sf"/>
</dbReference>
<feature type="transmembrane region" description="Helical" evidence="6">
    <location>
        <begin position="296"/>
        <end position="315"/>
    </location>
</feature>
<dbReference type="SUPFAM" id="SSF103473">
    <property type="entry name" value="MFS general substrate transporter"/>
    <property type="match status" value="1"/>
</dbReference>
<dbReference type="InterPro" id="IPR011701">
    <property type="entry name" value="MFS"/>
</dbReference>
<evidence type="ECO:0000256" key="3">
    <source>
        <dbReference type="ARBA" id="ARBA00022989"/>
    </source>
</evidence>
<protein>
    <submittedName>
        <fullName evidence="7">MFS general substrate transporter</fullName>
    </submittedName>
</protein>
<feature type="transmembrane region" description="Helical" evidence="6">
    <location>
        <begin position="132"/>
        <end position="149"/>
    </location>
</feature>
<feature type="region of interest" description="Disordered" evidence="5">
    <location>
        <begin position="1"/>
        <end position="23"/>
    </location>
</feature>
<dbReference type="InParanoid" id="A0A0H2SBV4"/>
<dbReference type="PANTHER" id="PTHR10924">
    <property type="entry name" value="MAJOR FACILITATOR SUPERFAMILY PROTEIN-RELATED"/>
    <property type="match status" value="1"/>
</dbReference>
<reference evidence="7 8" key="1">
    <citation type="submission" date="2015-04" db="EMBL/GenBank/DDBJ databases">
        <title>Complete genome sequence of Schizopora paradoxa KUC8140, a cosmopolitan wood degrader in East Asia.</title>
        <authorList>
            <consortium name="DOE Joint Genome Institute"/>
            <person name="Min B."/>
            <person name="Park H."/>
            <person name="Jang Y."/>
            <person name="Kim J.-J."/>
            <person name="Kim K.H."/>
            <person name="Pangilinan J."/>
            <person name="Lipzen A."/>
            <person name="Riley R."/>
            <person name="Grigoriev I.V."/>
            <person name="Spatafora J.W."/>
            <person name="Choi I.-G."/>
        </authorList>
    </citation>
    <scope>NUCLEOTIDE SEQUENCE [LARGE SCALE GENOMIC DNA]</scope>
    <source>
        <strain evidence="7 8">KUC8140</strain>
    </source>
</reference>
<keyword evidence="8" id="KW-1185">Reference proteome</keyword>
<evidence type="ECO:0000256" key="5">
    <source>
        <dbReference type="SAM" id="MobiDB-lite"/>
    </source>
</evidence>
<feature type="transmembrane region" description="Helical" evidence="6">
    <location>
        <begin position="335"/>
        <end position="355"/>
    </location>
</feature>
<comment type="subcellular location">
    <subcellularLocation>
        <location evidence="1">Membrane</location>
        <topology evidence="1">Multi-pass membrane protein</topology>
    </subcellularLocation>
</comment>
<evidence type="ECO:0000256" key="6">
    <source>
        <dbReference type="SAM" id="Phobius"/>
    </source>
</evidence>
<keyword evidence="3 6" id="KW-1133">Transmembrane helix</keyword>
<evidence type="ECO:0000313" key="7">
    <source>
        <dbReference type="EMBL" id="KLO14386.1"/>
    </source>
</evidence>
<feature type="transmembrane region" description="Helical" evidence="6">
    <location>
        <begin position="105"/>
        <end position="125"/>
    </location>
</feature>
<keyword evidence="2 6" id="KW-0812">Transmembrane</keyword>
<dbReference type="AlphaFoldDB" id="A0A0H2SBV4"/>
<organism evidence="7 8">
    <name type="scientific">Schizopora paradoxa</name>
    <dbReference type="NCBI Taxonomy" id="27342"/>
    <lineage>
        <taxon>Eukaryota</taxon>
        <taxon>Fungi</taxon>
        <taxon>Dikarya</taxon>
        <taxon>Basidiomycota</taxon>
        <taxon>Agaricomycotina</taxon>
        <taxon>Agaricomycetes</taxon>
        <taxon>Hymenochaetales</taxon>
        <taxon>Schizoporaceae</taxon>
        <taxon>Schizopora</taxon>
    </lineage>
</organism>
<dbReference type="EMBL" id="KQ085944">
    <property type="protein sequence ID" value="KLO14386.1"/>
    <property type="molecule type" value="Genomic_DNA"/>
</dbReference>
<dbReference type="PANTHER" id="PTHR10924:SF6">
    <property type="entry name" value="SOLUTE CARRIER FAMILY 49 MEMBER A3"/>
    <property type="match status" value="1"/>
</dbReference>
<evidence type="ECO:0000313" key="8">
    <source>
        <dbReference type="Proteomes" id="UP000053477"/>
    </source>
</evidence>
<evidence type="ECO:0000256" key="4">
    <source>
        <dbReference type="ARBA" id="ARBA00023136"/>
    </source>
</evidence>
<feature type="transmembrane region" description="Helical" evidence="6">
    <location>
        <begin position="391"/>
        <end position="416"/>
    </location>
</feature>
<dbReference type="OrthoDB" id="422206at2759"/>
<accession>A0A0H2SBV4</accession>
<dbReference type="Gene3D" id="1.20.1250.20">
    <property type="entry name" value="MFS general substrate transporter like domains"/>
    <property type="match status" value="2"/>
</dbReference>
<gene>
    <name evidence="7" type="ORF">SCHPADRAFT_914903</name>
</gene>
<feature type="region of interest" description="Disordered" evidence="5">
    <location>
        <begin position="491"/>
        <end position="517"/>
    </location>
</feature>
<feature type="compositionally biased region" description="Polar residues" evidence="5">
    <location>
        <begin position="499"/>
        <end position="508"/>
    </location>
</feature>
<feature type="transmembrane region" description="Helical" evidence="6">
    <location>
        <begin position="161"/>
        <end position="182"/>
    </location>
</feature>
<evidence type="ECO:0000256" key="2">
    <source>
        <dbReference type="ARBA" id="ARBA00022692"/>
    </source>
</evidence>
<proteinExistence type="predicted"/>
<name>A0A0H2SBV4_9AGAM</name>
<dbReference type="Pfam" id="PF07690">
    <property type="entry name" value="MFS_1"/>
    <property type="match status" value="1"/>
</dbReference>
<dbReference type="GO" id="GO:0022857">
    <property type="term" value="F:transmembrane transporter activity"/>
    <property type="evidence" value="ECO:0007669"/>
    <property type="project" value="InterPro"/>
</dbReference>
<dbReference type="InterPro" id="IPR049680">
    <property type="entry name" value="FLVCR1-2_SLC49-like"/>
</dbReference>
<dbReference type="Proteomes" id="UP000053477">
    <property type="component" value="Unassembled WGS sequence"/>
</dbReference>